<evidence type="ECO:0000256" key="1">
    <source>
        <dbReference type="SAM" id="Phobius"/>
    </source>
</evidence>
<evidence type="ECO:0000313" key="3">
    <source>
        <dbReference type="Proteomes" id="UP000038010"/>
    </source>
</evidence>
<accession>A0A0N0NS60</accession>
<dbReference type="VEuPathDB" id="FungiDB:AB675_891"/>
<dbReference type="EMBL" id="LFJN01000001">
    <property type="protein sequence ID" value="KPI45881.1"/>
    <property type="molecule type" value="Genomic_DNA"/>
</dbReference>
<dbReference type="Proteomes" id="UP000038010">
    <property type="component" value="Unassembled WGS sequence"/>
</dbReference>
<feature type="transmembrane region" description="Helical" evidence="1">
    <location>
        <begin position="109"/>
        <end position="130"/>
    </location>
</feature>
<keyword evidence="1" id="KW-0812">Transmembrane</keyword>
<protein>
    <submittedName>
        <fullName evidence="2">Uncharacterized protein</fullName>
    </submittedName>
</protein>
<dbReference type="GeneID" id="28741277"/>
<name>A0A0N0NS60_9EURO</name>
<evidence type="ECO:0000313" key="2">
    <source>
        <dbReference type="EMBL" id="KPI45881.1"/>
    </source>
</evidence>
<dbReference type="RefSeq" id="XP_018005844.1">
    <property type="nucleotide sequence ID" value="XM_018149408.1"/>
</dbReference>
<organism evidence="2 3">
    <name type="scientific">Cyphellophora attinorum</name>
    <dbReference type="NCBI Taxonomy" id="1664694"/>
    <lineage>
        <taxon>Eukaryota</taxon>
        <taxon>Fungi</taxon>
        <taxon>Dikarya</taxon>
        <taxon>Ascomycota</taxon>
        <taxon>Pezizomycotina</taxon>
        <taxon>Eurotiomycetes</taxon>
        <taxon>Chaetothyriomycetidae</taxon>
        <taxon>Chaetothyriales</taxon>
        <taxon>Cyphellophoraceae</taxon>
        <taxon>Cyphellophora</taxon>
    </lineage>
</organism>
<reference evidence="2 3" key="1">
    <citation type="submission" date="2015-06" db="EMBL/GenBank/DDBJ databases">
        <title>Draft genome of the ant-associated black yeast Phialophora attae CBS 131958.</title>
        <authorList>
            <person name="Moreno L.F."/>
            <person name="Stielow B.J."/>
            <person name="de Hoog S."/>
            <person name="Vicente V.A."/>
            <person name="Weiss V.A."/>
            <person name="de Vries M."/>
            <person name="Cruz L.M."/>
            <person name="Souza E.M."/>
        </authorList>
    </citation>
    <scope>NUCLEOTIDE SEQUENCE [LARGE SCALE GENOMIC DNA]</scope>
    <source>
        <strain evidence="2 3">CBS 131958</strain>
    </source>
</reference>
<keyword evidence="1" id="KW-0472">Membrane</keyword>
<gene>
    <name evidence="2" type="ORF">AB675_891</name>
</gene>
<keyword evidence="1" id="KW-1133">Transmembrane helix</keyword>
<keyword evidence="3" id="KW-1185">Reference proteome</keyword>
<sequence>MDPRPIIFVSPPVLDDLSDYGFYYFPWLDYLFGSGQVFDGQYKSYPEEAVSGQAISNLLPSNVMVPTPAPTPGWMYPAMTVPAITFNANNTISMLPFSHVGMDDPVTTLFAAVPVLMVLGGAIWGVSWMFKKRAWGRK</sequence>
<proteinExistence type="predicted"/>
<comment type="caution">
    <text evidence="2">The sequence shown here is derived from an EMBL/GenBank/DDBJ whole genome shotgun (WGS) entry which is preliminary data.</text>
</comment>
<dbReference type="AlphaFoldDB" id="A0A0N0NS60"/>